<feature type="domain" description="Pyosin/cloacin translocation" evidence="5">
    <location>
        <begin position="315"/>
        <end position="419"/>
    </location>
</feature>
<feature type="coiled-coil region" evidence="4">
    <location>
        <begin position="148"/>
        <end position="220"/>
    </location>
</feature>
<protein>
    <submittedName>
        <fullName evidence="6">S-type pyocin domain-containing protein</fullName>
    </submittedName>
</protein>
<keyword evidence="2" id="KW-0044">Antibiotic</keyword>
<keyword evidence="7" id="KW-1185">Reference proteome</keyword>
<keyword evidence="4" id="KW-0175">Coiled coil</keyword>
<dbReference type="InterPro" id="IPR016128">
    <property type="entry name" value="Pyosin/cloacin_T_dom"/>
</dbReference>
<evidence type="ECO:0000313" key="6">
    <source>
        <dbReference type="EMBL" id="MDI2593946.1"/>
    </source>
</evidence>
<organism evidence="6 7">
    <name type="scientific">Pseudomonas fungipugnans</name>
    <dbReference type="NCBI Taxonomy" id="3024217"/>
    <lineage>
        <taxon>Bacteria</taxon>
        <taxon>Pseudomonadati</taxon>
        <taxon>Pseudomonadota</taxon>
        <taxon>Gammaproteobacteria</taxon>
        <taxon>Pseudomonadales</taxon>
        <taxon>Pseudomonadaceae</taxon>
        <taxon>Pseudomonas</taxon>
    </lineage>
</organism>
<evidence type="ECO:0000256" key="1">
    <source>
        <dbReference type="ARBA" id="ARBA00022529"/>
    </source>
</evidence>
<dbReference type="PRINTS" id="PR01300">
    <property type="entry name" value="PYOCINKILLER"/>
</dbReference>
<proteinExistence type="predicted"/>
<evidence type="ECO:0000256" key="2">
    <source>
        <dbReference type="ARBA" id="ARBA00023022"/>
    </source>
</evidence>
<evidence type="ECO:0000259" key="5">
    <source>
        <dbReference type="Pfam" id="PF06958"/>
    </source>
</evidence>
<accession>A0ABT6QT82</accession>
<keyword evidence="3" id="KW-0078">Bacteriocin</keyword>
<dbReference type="Pfam" id="PF06958">
    <property type="entry name" value="Pyocin_S"/>
    <property type="match status" value="1"/>
</dbReference>
<name>A0ABT6QT82_9PSED</name>
<dbReference type="Proteomes" id="UP001159100">
    <property type="component" value="Unassembled WGS sequence"/>
</dbReference>
<dbReference type="SUPFAM" id="SSF69369">
    <property type="entry name" value="Cloacin translocation domain"/>
    <property type="match status" value="1"/>
</dbReference>
<comment type="caution">
    <text evidence="6">The sequence shown here is derived from an EMBL/GenBank/DDBJ whole genome shotgun (WGS) entry which is preliminary data.</text>
</comment>
<keyword evidence="1" id="KW-0929">Antimicrobial</keyword>
<evidence type="ECO:0000256" key="4">
    <source>
        <dbReference type="SAM" id="Coils"/>
    </source>
</evidence>
<dbReference type="EMBL" id="JARBWL010000002">
    <property type="protein sequence ID" value="MDI2593946.1"/>
    <property type="molecule type" value="Genomic_DNA"/>
</dbReference>
<dbReference type="InterPro" id="IPR036302">
    <property type="entry name" value="Pyosin/cloacin_T_dom_sf"/>
</dbReference>
<reference evidence="6 7" key="1">
    <citation type="submission" date="2023-02" db="EMBL/GenBank/DDBJ databases">
        <title>Pseudomonas chrutzelriedensis sp. nov., a potently antifungal strain isolated from moss.</title>
        <authorList>
            <person name="Schnyder A."/>
            <person name="Kalawong R."/>
            <person name="Eberl L."/>
            <person name="Agnoli K."/>
        </authorList>
    </citation>
    <scope>NUCLEOTIDE SEQUENCE [LARGE SCALE GENOMIC DNA]</scope>
    <source>
        <strain evidence="6 7">681</strain>
    </source>
</reference>
<evidence type="ECO:0000313" key="7">
    <source>
        <dbReference type="Proteomes" id="UP001159100"/>
    </source>
</evidence>
<dbReference type="InterPro" id="IPR003060">
    <property type="entry name" value="Pyocin_killer"/>
</dbReference>
<sequence>MSINIANIVEVELAQVRAEGDTSVLPPLETMAREMRFRESLIARKFGSLLSARDIAFQRFSHTQVERFFDSGRLPQINRRVTGVNTRQAFTALFNAKLLVEGIGLLNSQSDTVRGVIAIVQAQEADRIAQAQSRLAAEHARQVALEQTRIAQEQARRLAEELARVAAENEARRVAQEQARIAAQMLEQQRAEEHARLEAAEQVKRLLEEQRQRRDQAFRAANTYLMRGGTAHAQLVFTTANGAVAVAEGAMAGLQAAIRSAIAALSGLVAGTATGFMVGVGALIYSPELANGELPERYMFSYPLADLTNGPLPDLDQLARNGGLLDVPVRFTSRATEQDQSELLVVPVGGNHLPSGVPVVAAAYNAQTKTYDAIIPDVPPRTLIWTPLATADNSSTELLVEEPNPAPYTGGFLIRTKDESTAIRR</sequence>
<evidence type="ECO:0000256" key="3">
    <source>
        <dbReference type="ARBA" id="ARBA00023048"/>
    </source>
</evidence>
<gene>
    <name evidence="6" type="ORF">POF45_21320</name>
</gene>